<evidence type="ECO:0000313" key="3">
    <source>
        <dbReference type="Proteomes" id="UP000294257"/>
    </source>
</evidence>
<dbReference type="RefSeq" id="WP_130343342.1">
    <property type="nucleotide sequence ID" value="NZ_SGWQ01000002.1"/>
</dbReference>
<reference evidence="2 3" key="1">
    <citation type="submission" date="2019-02" db="EMBL/GenBank/DDBJ databases">
        <title>Genomic Encyclopedia of Type Strains, Phase IV (KMG-IV): sequencing the most valuable type-strain genomes for metagenomic binning, comparative biology and taxonomic classification.</title>
        <authorList>
            <person name="Goeker M."/>
        </authorList>
    </citation>
    <scope>NUCLEOTIDE SEQUENCE [LARGE SCALE GENOMIC DNA]</scope>
    <source>
        <strain evidence="2 3">DSM 101727</strain>
    </source>
</reference>
<proteinExistence type="predicted"/>
<sequence>MTSAADSTTGASSRSVSWSRVGAVPVPTHERQGAYPSPTVVIDGRDVVTGAPPATDACCRLDLPTHEQIHTALTASW</sequence>
<dbReference type="AlphaFoldDB" id="A0A4Q7L1W0"/>
<name>A0A4Q7L1W0_9PSEU</name>
<evidence type="ECO:0000256" key="1">
    <source>
        <dbReference type="SAM" id="MobiDB-lite"/>
    </source>
</evidence>
<protein>
    <submittedName>
        <fullName evidence="2">Uncharacterized protein</fullName>
    </submittedName>
</protein>
<feature type="compositionally biased region" description="Low complexity" evidence="1">
    <location>
        <begin position="1"/>
        <end position="15"/>
    </location>
</feature>
<dbReference type="OrthoDB" id="7185309at2"/>
<evidence type="ECO:0000313" key="2">
    <source>
        <dbReference type="EMBL" id="RZS43509.1"/>
    </source>
</evidence>
<keyword evidence="3" id="KW-1185">Reference proteome</keyword>
<dbReference type="EMBL" id="SGWQ01000002">
    <property type="protein sequence ID" value="RZS43509.1"/>
    <property type="molecule type" value="Genomic_DNA"/>
</dbReference>
<accession>A0A4Q7L1W0</accession>
<comment type="caution">
    <text evidence="2">The sequence shown here is derived from an EMBL/GenBank/DDBJ whole genome shotgun (WGS) entry which is preliminary data.</text>
</comment>
<gene>
    <name evidence="2" type="ORF">EV193_102489</name>
</gene>
<organism evidence="2 3">
    <name type="scientific">Herbihabitans rhizosphaerae</name>
    <dbReference type="NCBI Taxonomy" id="1872711"/>
    <lineage>
        <taxon>Bacteria</taxon>
        <taxon>Bacillati</taxon>
        <taxon>Actinomycetota</taxon>
        <taxon>Actinomycetes</taxon>
        <taxon>Pseudonocardiales</taxon>
        <taxon>Pseudonocardiaceae</taxon>
        <taxon>Herbihabitans</taxon>
    </lineage>
</organism>
<dbReference type="Proteomes" id="UP000294257">
    <property type="component" value="Unassembled WGS sequence"/>
</dbReference>
<feature type="region of interest" description="Disordered" evidence="1">
    <location>
        <begin position="1"/>
        <end position="38"/>
    </location>
</feature>